<evidence type="ECO:0000256" key="8">
    <source>
        <dbReference type="ARBA" id="ARBA00035517"/>
    </source>
</evidence>
<dbReference type="PROSITE" id="PS50126">
    <property type="entry name" value="S1"/>
    <property type="match status" value="6"/>
</dbReference>
<feature type="domain" description="S1 motif" evidence="10">
    <location>
        <begin position="157"/>
        <end position="223"/>
    </location>
</feature>
<keyword evidence="2" id="KW-0677">Repeat</keyword>
<evidence type="ECO:0000313" key="11">
    <source>
        <dbReference type="EMBL" id="CDM65477.1"/>
    </source>
</evidence>
<evidence type="ECO:0000256" key="7">
    <source>
        <dbReference type="ARBA" id="ARBA00035293"/>
    </source>
</evidence>
<name>A0A0B6WXM2_9BACT</name>
<dbReference type="InterPro" id="IPR035104">
    <property type="entry name" value="Ribosomal_protein_S1-like"/>
</dbReference>
<dbReference type="CDD" id="cd05687">
    <property type="entry name" value="S1_RPS1_repeat_ec1_hs1"/>
    <property type="match status" value="1"/>
</dbReference>
<dbReference type="InterPro" id="IPR050437">
    <property type="entry name" value="Ribos_protein_bS1-like"/>
</dbReference>
<dbReference type="InterPro" id="IPR012340">
    <property type="entry name" value="NA-bd_OB-fold"/>
</dbReference>
<dbReference type="GO" id="GO:0003735">
    <property type="term" value="F:structural constituent of ribosome"/>
    <property type="evidence" value="ECO:0007669"/>
    <property type="project" value="TreeGrafter"/>
</dbReference>
<dbReference type="STRING" id="454194.PYK22_01478"/>
<keyword evidence="12" id="KW-1185">Reference proteome</keyword>
<feature type="domain" description="S1 motif" evidence="10">
    <location>
        <begin position="503"/>
        <end position="572"/>
    </location>
</feature>
<evidence type="ECO:0000256" key="2">
    <source>
        <dbReference type="ARBA" id="ARBA00022737"/>
    </source>
</evidence>
<accession>A0A0B6WXM2</accession>
<dbReference type="CDD" id="cd04465">
    <property type="entry name" value="S1_RPS1_repeat_ec2_hs2"/>
    <property type="match status" value="1"/>
</dbReference>
<evidence type="ECO:0000256" key="4">
    <source>
        <dbReference type="ARBA" id="ARBA00022980"/>
    </source>
</evidence>
<dbReference type="SUPFAM" id="SSF50249">
    <property type="entry name" value="Nucleic acid-binding proteins"/>
    <property type="match status" value="6"/>
</dbReference>
<evidence type="ECO:0000256" key="3">
    <source>
        <dbReference type="ARBA" id="ARBA00022884"/>
    </source>
</evidence>
<dbReference type="Gene3D" id="2.40.50.140">
    <property type="entry name" value="Nucleic acid-binding proteins"/>
    <property type="match status" value="6"/>
</dbReference>
<dbReference type="Pfam" id="PF00575">
    <property type="entry name" value="S1"/>
    <property type="match status" value="6"/>
</dbReference>
<sequence length="614" mass="68482">MAIEERKPSETELDGAASSERQEEQVAADAERASAVTGPAAEEAEEEARASGGEMDFAAILDQFEEQQSSFQEGQIVQGKVVGVSERGVLIDFGFKSEGLVPQEEFAENGALTVKPGDEVEVVVKSMDSPEGVPVLSRADALRRRAWDELEQAYREGKPVRGRVVERIRGGLRVSVGPVDTFLPGSQVDIRPIRNLDSLRGQEIEAKVVKLNRKRANVVISRKALLEERNEKRRQEALRLLEEGIIVEGQVKGLTDYGAFIDLGGVDGLLHVTDMSWGRVQNPAELFKVGDTVQVKVLKFDREKGRVSLGYKQLLPDPWETVEERYPVGSRVQGKVVSIADYGAFVELEPGVEGLVHVTEMTWSKRIKHPSKIVSVGQTIEVEVLEIDPRARRIRLGLKQTLPNPWDTLPERYAIGQRVRGRVRNLTEFGAFVEIEDGIDGLVHVSDISWTKRIKHPAEVLKKGQEVEVVITNIDRENRRLSLSIKDTEPSVWDRFVAEHKPGDIIRGRVTRFANFGVFVEVAEGLEGLCHISELAEERVRKPEQVVQIGQELDFRILRIEPENRKIALSARAAKHDEPAVDTRSYSTEVGAGIASLGELAEFNLNTTNEDRER</sequence>
<reference evidence="11 12" key="2">
    <citation type="submission" date="2015-01" db="EMBL/GenBank/DDBJ databases">
        <title>Complete genome sequence of Pyrinomonas methylaliphatogenes type strain K22T.</title>
        <authorList>
            <person name="Lee K.C.Y."/>
            <person name="Power J.F."/>
            <person name="Dunfield P.F."/>
            <person name="Morgan X.C."/>
            <person name="Huttenhower C."/>
            <person name="Stott M.B."/>
        </authorList>
    </citation>
    <scope>NUCLEOTIDE SEQUENCE [LARGE SCALE GENOMIC DNA]</scope>
    <source>
        <strain evidence="11 12">K22</strain>
    </source>
</reference>
<evidence type="ECO:0000256" key="6">
    <source>
        <dbReference type="ARBA" id="ARBA00025604"/>
    </source>
</evidence>
<dbReference type="FunFam" id="2.40.50.140:FF:000011">
    <property type="entry name" value="30S ribosomal protein S1"/>
    <property type="match status" value="2"/>
</dbReference>
<dbReference type="AlphaFoldDB" id="A0A0B6WXM2"/>
<keyword evidence="3" id="KW-0694">RNA-binding</keyword>
<dbReference type="OrthoDB" id="9804077at2"/>
<dbReference type="SMART" id="SM00316">
    <property type="entry name" value="S1"/>
    <property type="match status" value="6"/>
</dbReference>
<dbReference type="GO" id="GO:1990904">
    <property type="term" value="C:ribonucleoprotein complex"/>
    <property type="evidence" value="ECO:0007669"/>
    <property type="project" value="UniProtKB-KW"/>
</dbReference>
<dbReference type="EMBL" id="CBXV010000005">
    <property type="protein sequence ID" value="CDM65477.1"/>
    <property type="molecule type" value="Genomic_DNA"/>
</dbReference>
<reference evidence="11 12" key="1">
    <citation type="submission" date="2013-12" db="EMBL/GenBank/DDBJ databases">
        <authorList>
            <person name="Stott M."/>
        </authorList>
    </citation>
    <scope>NUCLEOTIDE SEQUENCE [LARGE SCALE GENOMIC DNA]</scope>
    <source>
        <strain evidence="11 12">K22</strain>
    </source>
</reference>
<dbReference type="PANTHER" id="PTHR10724:SF7">
    <property type="entry name" value="SMALL RIBOSOMAL SUBUNIT PROTEIN BS1C"/>
    <property type="match status" value="1"/>
</dbReference>
<keyword evidence="5" id="KW-0687">Ribonucleoprotein</keyword>
<evidence type="ECO:0000256" key="5">
    <source>
        <dbReference type="ARBA" id="ARBA00023274"/>
    </source>
</evidence>
<dbReference type="GO" id="GO:0003729">
    <property type="term" value="F:mRNA binding"/>
    <property type="evidence" value="ECO:0007669"/>
    <property type="project" value="TreeGrafter"/>
</dbReference>
<dbReference type="GO" id="GO:0005840">
    <property type="term" value="C:ribosome"/>
    <property type="evidence" value="ECO:0007669"/>
    <property type="project" value="UniProtKB-KW"/>
</dbReference>
<dbReference type="PRINTS" id="PR00681">
    <property type="entry name" value="RIBOSOMALS1"/>
</dbReference>
<evidence type="ECO:0000313" key="12">
    <source>
        <dbReference type="Proteomes" id="UP000031518"/>
    </source>
</evidence>
<dbReference type="NCBIfam" id="NF004952">
    <property type="entry name" value="PRK06299.1-2"/>
    <property type="match status" value="1"/>
</dbReference>
<dbReference type="GO" id="GO:0006412">
    <property type="term" value="P:translation"/>
    <property type="evidence" value="ECO:0007669"/>
    <property type="project" value="TreeGrafter"/>
</dbReference>
<evidence type="ECO:0000256" key="9">
    <source>
        <dbReference type="SAM" id="MobiDB-lite"/>
    </source>
</evidence>
<evidence type="ECO:0000256" key="1">
    <source>
        <dbReference type="ARBA" id="ARBA00006767"/>
    </source>
</evidence>
<dbReference type="FunFam" id="2.40.50.140:FF:000103">
    <property type="entry name" value="protein RRP5 homolog"/>
    <property type="match status" value="2"/>
</dbReference>
<feature type="domain" description="S1 motif" evidence="10">
    <location>
        <begin position="416"/>
        <end position="486"/>
    </location>
</feature>
<dbReference type="RefSeq" id="WP_083437715.1">
    <property type="nucleotide sequence ID" value="NZ_CBXV010000005.1"/>
</dbReference>
<dbReference type="CDD" id="cd05688">
    <property type="entry name" value="S1_RPS1_repeat_ec3"/>
    <property type="match status" value="1"/>
</dbReference>
<comment type="similarity">
    <text evidence="1">Belongs to the bacterial ribosomal protein bS1 family.</text>
</comment>
<feature type="domain" description="S1 motif" evidence="10">
    <location>
        <begin position="329"/>
        <end position="399"/>
    </location>
</feature>
<dbReference type="PANTHER" id="PTHR10724">
    <property type="entry name" value="30S RIBOSOMAL PROTEIN S1"/>
    <property type="match status" value="1"/>
</dbReference>
<feature type="domain" description="S1 motif" evidence="10">
    <location>
        <begin position="74"/>
        <end position="139"/>
    </location>
</feature>
<feature type="compositionally biased region" description="Basic and acidic residues" evidence="9">
    <location>
        <begin position="1"/>
        <end position="10"/>
    </location>
</feature>
<protein>
    <recommendedName>
        <fullName evidence="7">Small ribosomal subunit protein bS1</fullName>
    </recommendedName>
    <alternativeName>
        <fullName evidence="8">30S ribosomal protein S1</fullName>
    </alternativeName>
</protein>
<feature type="region of interest" description="Disordered" evidence="9">
    <location>
        <begin position="1"/>
        <end position="52"/>
    </location>
</feature>
<comment type="function">
    <text evidence="6">Binds mRNA; thus facilitating recognition of the initiation point. It is needed to translate mRNA with a short Shine-Dalgarno (SD) purine-rich sequence.</text>
</comment>
<keyword evidence="4 11" id="KW-0689">Ribosomal protein</keyword>
<proteinExistence type="inferred from homology"/>
<feature type="domain" description="S1 motif" evidence="10">
    <location>
        <begin position="244"/>
        <end position="312"/>
    </location>
</feature>
<feature type="compositionally biased region" description="Basic and acidic residues" evidence="9">
    <location>
        <begin position="20"/>
        <end position="32"/>
    </location>
</feature>
<organism evidence="11 12">
    <name type="scientific">Pyrinomonas methylaliphatogenes</name>
    <dbReference type="NCBI Taxonomy" id="454194"/>
    <lineage>
        <taxon>Bacteria</taxon>
        <taxon>Pseudomonadati</taxon>
        <taxon>Acidobacteriota</taxon>
        <taxon>Blastocatellia</taxon>
        <taxon>Blastocatellales</taxon>
        <taxon>Pyrinomonadaceae</taxon>
        <taxon>Pyrinomonas</taxon>
    </lineage>
</organism>
<evidence type="ECO:0000259" key="10">
    <source>
        <dbReference type="PROSITE" id="PS50126"/>
    </source>
</evidence>
<gene>
    <name evidence="11" type="ORF">PYK22_01478</name>
</gene>
<dbReference type="Proteomes" id="UP000031518">
    <property type="component" value="Unassembled WGS sequence"/>
</dbReference>
<dbReference type="InterPro" id="IPR003029">
    <property type="entry name" value="S1_domain"/>
</dbReference>